<protein>
    <recommendedName>
        <fullName evidence="3">AB hydrolase-1 domain-containing protein</fullName>
    </recommendedName>
</protein>
<dbReference type="PANTHER" id="PTHR43329">
    <property type="entry name" value="EPOXIDE HYDROLASE"/>
    <property type="match status" value="1"/>
</dbReference>
<dbReference type="PRINTS" id="PR00111">
    <property type="entry name" value="ABHYDROLASE"/>
</dbReference>
<feature type="domain" description="AB hydrolase-1" evidence="3">
    <location>
        <begin position="35"/>
        <end position="306"/>
    </location>
</feature>
<keyword evidence="5" id="KW-1185">Reference proteome</keyword>
<evidence type="ECO:0000313" key="5">
    <source>
        <dbReference type="Proteomes" id="UP000054018"/>
    </source>
</evidence>
<accession>A0A0C9YYL3</accession>
<dbReference type="HOGENOM" id="CLU_020336_7_0_1"/>
<dbReference type="InterPro" id="IPR000073">
    <property type="entry name" value="AB_hydrolase_1"/>
</dbReference>
<dbReference type="Gene3D" id="3.40.50.1820">
    <property type="entry name" value="alpha/beta hydrolase"/>
    <property type="match status" value="1"/>
</dbReference>
<dbReference type="PRINTS" id="PR00412">
    <property type="entry name" value="EPOXHYDRLASE"/>
</dbReference>
<dbReference type="Pfam" id="PF00561">
    <property type="entry name" value="Abhydrolase_1"/>
    <property type="match status" value="1"/>
</dbReference>
<reference evidence="5" key="2">
    <citation type="submission" date="2015-01" db="EMBL/GenBank/DDBJ databases">
        <title>Evolutionary Origins and Diversification of the Mycorrhizal Mutualists.</title>
        <authorList>
            <consortium name="DOE Joint Genome Institute"/>
            <consortium name="Mycorrhizal Genomics Consortium"/>
            <person name="Kohler A."/>
            <person name="Kuo A."/>
            <person name="Nagy L.G."/>
            <person name="Floudas D."/>
            <person name="Copeland A."/>
            <person name="Barry K.W."/>
            <person name="Cichocki N."/>
            <person name="Veneault-Fourrey C."/>
            <person name="LaButti K."/>
            <person name="Lindquist E.A."/>
            <person name="Lipzen A."/>
            <person name="Lundell T."/>
            <person name="Morin E."/>
            <person name="Murat C."/>
            <person name="Riley R."/>
            <person name="Ohm R."/>
            <person name="Sun H."/>
            <person name="Tunlid A."/>
            <person name="Henrissat B."/>
            <person name="Grigoriev I.V."/>
            <person name="Hibbett D.S."/>
            <person name="Martin F."/>
        </authorList>
    </citation>
    <scope>NUCLEOTIDE SEQUENCE [LARGE SCALE GENOMIC DNA]</scope>
    <source>
        <strain evidence="5">441</strain>
    </source>
</reference>
<dbReference type="SUPFAM" id="SSF53474">
    <property type="entry name" value="alpha/beta-Hydrolases"/>
    <property type="match status" value="1"/>
</dbReference>
<gene>
    <name evidence="4" type="ORF">PISMIDRAFT_29812</name>
</gene>
<evidence type="ECO:0000256" key="1">
    <source>
        <dbReference type="ARBA" id="ARBA00022801"/>
    </source>
</evidence>
<organism evidence="4 5">
    <name type="scientific">Pisolithus microcarpus 441</name>
    <dbReference type="NCBI Taxonomy" id="765257"/>
    <lineage>
        <taxon>Eukaryota</taxon>
        <taxon>Fungi</taxon>
        <taxon>Dikarya</taxon>
        <taxon>Basidiomycota</taxon>
        <taxon>Agaricomycotina</taxon>
        <taxon>Agaricomycetes</taxon>
        <taxon>Agaricomycetidae</taxon>
        <taxon>Boletales</taxon>
        <taxon>Sclerodermatineae</taxon>
        <taxon>Pisolithaceae</taxon>
        <taxon>Pisolithus</taxon>
    </lineage>
</organism>
<dbReference type="InterPro" id="IPR029058">
    <property type="entry name" value="AB_hydrolase_fold"/>
</dbReference>
<dbReference type="OrthoDB" id="284184at2759"/>
<keyword evidence="1" id="KW-0378">Hydrolase</keyword>
<dbReference type="InterPro" id="IPR000639">
    <property type="entry name" value="Epox_hydrolase-like"/>
</dbReference>
<dbReference type="GO" id="GO:0016787">
    <property type="term" value="F:hydrolase activity"/>
    <property type="evidence" value="ECO:0007669"/>
    <property type="project" value="UniProtKB-KW"/>
</dbReference>
<dbReference type="EMBL" id="KN833746">
    <property type="protein sequence ID" value="KIK21866.1"/>
    <property type="molecule type" value="Genomic_DNA"/>
</dbReference>
<proteinExistence type="inferred from homology"/>
<evidence type="ECO:0000256" key="2">
    <source>
        <dbReference type="ARBA" id="ARBA00038334"/>
    </source>
</evidence>
<comment type="similarity">
    <text evidence="2">Belongs to the AB hydrolase superfamily. Epoxide hydrolase family.</text>
</comment>
<evidence type="ECO:0000313" key="4">
    <source>
        <dbReference type="EMBL" id="KIK21866.1"/>
    </source>
</evidence>
<sequence>MDPNHFNHRQARLSTGRTYHYVDEKPTNNGDQTVTLLCIHGFPDLWYGWRHQIKPWVQRGYRVVVPDMLGYGKTDMPTETSAYSPKNLCNDLAALLDHIGVPKAVVIGHDWGALIGARFALWHPDRLFSLAILSVPYTPPRTQYFSLEQVVKLYPPFGYQLYLASEESAAEIEAHLPALFYSLYRTPNARINAMLQVGRLREVLLNAPITEGCLLNEKEIAYYLSNYERGVIGPLSYYRTTQIRFEEELTASLPSKSRITVPVIFIGGTHDKTCPQSAIESQRALIDKIIVVMLQGKGHWLMLEAPETVTNEILFWLKGLGMVPGGRQQFRL</sequence>
<dbReference type="AlphaFoldDB" id="A0A0C9YYL3"/>
<reference evidence="4 5" key="1">
    <citation type="submission" date="2014-04" db="EMBL/GenBank/DDBJ databases">
        <authorList>
            <consortium name="DOE Joint Genome Institute"/>
            <person name="Kuo A."/>
            <person name="Kohler A."/>
            <person name="Costa M.D."/>
            <person name="Nagy L.G."/>
            <person name="Floudas D."/>
            <person name="Copeland A."/>
            <person name="Barry K.W."/>
            <person name="Cichocki N."/>
            <person name="Veneault-Fourrey C."/>
            <person name="LaButti K."/>
            <person name="Lindquist E.A."/>
            <person name="Lipzen A."/>
            <person name="Lundell T."/>
            <person name="Morin E."/>
            <person name="Murat C."/>
            <person name="Sun H."/>
            <person name="Tunlid A."/>
            <person name="Henrissat B."/>
            <person name="Grigoriev I.V."/>
            <person name="Hibbett D.S."/>
            <person name="Martin F."/>
            <person name="Nordberg H.P."/>
            <person name="Cantor M.N."/>
            <person name="Hua S.X."/>
        </authorList>
    </citation>
    <scope>NUCLEOTIDE SEQUENCE [LARGE SCALE GENOMIC DNA]</scope>
    <source>
        <strain evidence="4 5">441</strain>
    </source>
</reference>
<evidence type="ECO:0000259" key="3">
    <source>
        <dbReference type="Pfam" id="PF00561"/>
    </source>
</evidence>
<name>A0A0C9YYL3_9AGAM</name>
<dbReference type="Proteomes" id="UP000054018">
    <property type="component" value="Unassembled WGS sequence"/>
</dbReference>
<dbReference type="STRING" id="765257.A0A0C9YYL3"/>